<evidence type="ECO:0000256" key="6">
    <source>
        <dbReference type="ARBA" id="ARBA00022741"/>
    </source>
</evidence>
<dbReference type="AlphaFoldDB" id="A0A916XKY0"/>
<keyword evidence="6" id="KW-0547">Nucleotide-binding</keyword>
<dbReference type="InterPro" id="IPR025110">
    <property type="entry name" value="AMP-bd_C"/>
</dbReference>
<keyword evidence="5 17" id="KW-0436">Ligase</keyword>
<keyword evidence="7" id="KW-0276">Fatty acid metabolism</keyword>
<evidence type="ECO:0000313" key="17">
    <source>
        <dbReference type="EMBL" id="GGC82677.1"/>
    </source>
</evidence>
<evidence type="ECO:0000256" key="7">
    <source>
        <dbReference type="ARBA" id="ARBA00022832"/>
    </source>
</evidence>
<evidence type="ECO:0000259" key="15">
    <source>
        <dbReference type="Pfam" id="PF00501"/>
    </source>
</evidence>
<dbReference type="PANTHER" id="PTHR43767">
    <property type="entry name" value="LONG-CHAIN-FATTY-ACID--COA LIGASE"/>
    <property type="match status" value="1"/>
</dbReference>
<dbReference type="Proteomes" id="UP000637002">
    <property type="component" value="Unassembled WGS sequence"/>
</dbReference>
<evidence type="ECO:0000256" key="1">
    <source>
        <dbReference type="ARBA" id="ARBA00001946"/>
    </source>
</evidence>
<gene>
    <name evidence="17" type="primary">fadD</name>
    <name evidence="17" type="ORF">GCM10010994_45730</name>
</gene>
<dbReference type="Pfam" id="PF13193">
    <property type="entry name" value="AMP-binding_C"/>
    <property type="match status" value="1"/>
</dbReference>
<protein>
    <recommendedName>
        <fullName evidence="13">Long-chain-fatty-acid--CoA ligase</fullName>
        <ecNumber evidence="12">6.2.1.3</ecNumber>
    </recommendedName>
    <alternativeName>
        <fullName evidence="14">Long-chain acyl-CoA synthetase</fullName>
    </alternativeName>
</protein>
<dbReference type="FunFam" id="3.30.300.30:FF:000006">
    <property type="entry name" value="Long-chain-fatty-acid--CoA ligase FadD"/>
    <property type="match status" value="1"/>
</dbReference>
<keyword evidence="8" id="KW-0067">ATP-binding</keyword>
<feature type="domain" description="AMP-dependent synthetase/ligase" evidence="15">
    <location>
        <begin position="40"/>
        <end position="429"/>
    </location>
</feature>
<keyword evidence="9" id="KW-0460">Magnesium</keyword>
<evidence type="ECO:0000256" key="13">
    <source>
        <dbReference type="ARBA" id="ARBA00039545"/>
    </source>
</evidence>
<dbReference type="SUPFAM" id="SSF56801">
    <property type="entry name" value="Acetyl-CoA synthetase-like"/>
    <property type="match status" value="1"/>
</dbReference>
<evidence type="ECO:0000256" key="3">
    <source>
        <dbReference type="ARBA" id="ARBA00005005"/>
    </source>
</evidence>
<dbReference type="GO" id="GO:0004467">
    <property type="term" value="F:long-chain fatty acid-CoA ligase activity"/>
    <property type="evidence" value="ECO:0007669"/>
    <property type="project" value="UniProtKB-EC"/>
</dbReference>
<keyword evidence="10" id="KW-0443">Lipid metabolism</keyword>
<dbReference type="InterPro" id="IPR020845">
    <property type="entry name" value="AMP-binding_CS"/>
</dbReference>
<dbReference type="PANTHER" id="PTHR43767:SF8">
    <property type="entry name" value="LONG-CHAIN-FATTY-ACID--COA LIGASE"/>
    <property type="match status" value="1"/>
</dbReference>
<dbReference type="Gene3D" id="3.40.50.12780">
    <property type="entry name" value="N-terminal domain of ligase-like"/>
    <property type="match status" value="1"/>
</dbReference>
<dbReference type="InterPro" id="IPR045851">
    <property type="entry name" value="AMP-bd_C_sf"/>
</dbReference>
<evidence type="ECO:0000256" key="10">
    <source>
        <dbReference type="ARBA" id="ARBA00023098"/>
    </source>
</evidence>
<evidence type="ECO:0000256" key="14">
    <source>
        <dbReference type="ARBA" id="ARBA00042773"/>
    </source>
</evidence>
<organism evidence="17 18">
    <name type="scientific">Chelatococcus reniformis</name>
    <dbReference type="NCBI Taxonomy" id="1494448"/>
    <lineage>
        <taxon>Bacteria</taxon>
        <taxon>Pseudomonadati</taxon>
        <taxon>Pseudomonadota</taxon>
        <taxon>Alphaproteobacteria</taxon>
        <taxon>Hyphomicrobiales</taxon>
        <taxon>Chelatococcaceae</taxon>
        <taxon>Chelatococcus</taxon>
    </lineage>
</organism>
<dbReference type="PROSITE" id="PS00455">
    <property type="entry name" value="AMP_BINDING"/>
    <property type="match status" value="1"/>
</dbReference>
<dbReference type="EMBL" id="BMGG01000008">
    <property type="protein sequence ID" value="GGC82677.1"/>
    <property type="molecule type" value="Genomic_DNA"/>
</dbReference>
<dbReference type="InterPro" id="IPR050237">
    <property type="entry name" value="ATP-dep_AMP-bd_enzyme"/>
</dbReference>
<dbReference type="FunFam" id="3.40.50.12780:FF:000003">
    <property type="entry name" value="Long-chain-fatty-acid--CoA ligase FadD"/>
    <property type="match status" value="1"/>
</dbReference>
<evidence type="ECO:0000256" key="8">
    <source>
        <dbReference type="ARBA" id="ARBA00022840"/>
    </source>
</evidence>
<reference evidence="17" key="1">
    <citation type="journal article" date="2014" name="Int. J. Syst. Evol. Microbiol.">
        <title>Complete genome sequence of Corynebacterium casei LMG S-19264T (=DSM 44701T), isolated from a smear-ripened cheese.</title>
        <authorList>
            <consortium name="US DOE Joint Genome Institute (JGI-PGF)"/>
            <person name="Walter F."/>
            <person name="Albersmeier A."/>
            <person name="Kalinowski J."/>
            <person name="Ruckert C."/>
        </authorList>
    </citation>
    <scope>NUCLEOTIDE SEQUENCE</scope>
    <source>
        <strain evidence="17">CGMCC 1.12919</strain>
    </source>
</reference>
<comment type="subcellular location">
    <subcellularLocation>
        <location evidence="2">Membrane</location>
        <topology evidence="2">Peripheral membrane protein</topology>
    </subcellularLocation>
</comment>
<reference evidence="17" key="2">
    <citation type="submission" date="2020-09" db="EMBL/GenBank/DDBJ databases">
        <authorList>
            <person name="Sun Q."/>
            <person name="Zhou Y."/>
        </authorList>
    </citation>
    <scope>NUCLEOTIDE SEQUENCE</scope>
    <source>
        <strain evidence="17">CGMCC 1.12919</strain>
    </source>
</reference>
<evidence type="ECO:0000313" key="18">
    <source>
        <dbReference type="Proteomes" id="UP000637002"/>
    </source>
</evidence>
<name>A0A916XKY0_9HYPH</name>
<comment type="cofactor">
    <cofactor evidence="1">
        <name>Mg(2+)</name>
        <dbReference type="ChEBI" id="CHEBI:18420"/>
    </cofactor>
</comment>
<feature type="domain" description="AMP-binding enzyme C-terminal" evidence="16">
    <location>
        <begin position="480"/>
        <end position="554"/>
    </location>
</feature>
<evidence type="ECO:0000256" key="4">
    <source>
        <dbReference type="ARBA" id="ARBA00006432"/>
    </source>
</evidence>
<evidence type="ECO:0000256" key="2">
    <source>
        <dbReference type="ARBA" id="ARBA00004170"/>
    </source>
</evidence>
<comment type="caution">
    <text evidence="17">The sequence shown here is derived from an EMBL/GenBank/DDBJ whole genome shotgun (WGS) entry which is preliminary data.</text>
</comment>
<dbReference type="InterPro" id="IPR042099">
    <property type="entry name" value="ANL_N_sf"/>
</dbReference>
<keyword evidence="11" id="KW-0472">Membrane</keyword>
<evidence type="ECO:0000259" key="16">
    <source>
        <dbReference type="Pfam" id="PF13193"/>
    </source>
</evidence>
<comment type="similarity">
    <text evidence="4">Belongs to the ATP-dependent AMP-binding enzyme family.</text>
</comment>
<accession>A0A916XKY0</accession>
<dbReference type="Gene3D" id="3.30.300.30">
    <property type="match status" value="1"/>
</dbReference>
<evidence type="ECO:0000256" key="5">
    <source>
        <dbReference type="ARBA" id="ARBA00022598"/>
    </source>
</evidence>
<keyword evidence="18" id="KW-1185">Reference proteome</keyword>
<dbReference type="CDD" id="cd05936">
    <property type="entry name" value="FC-FACS_FadD_like"/>
    <property type="match status" value="1"/>
</dbReference>
<evidence type="ECO:0000256" key="9">
    <source>
        <dbReference type="ARBA" id="ARBA00022842"/>
    </source>
</evidence>
<dbReference type="GO" id="GO:0005524">
    <property type="term" value="F:ATP binding"/>
    <property type="evidence" value="ECO:0007669"/>
    <property type="project" value="UniProtKB-KW"/>
</dbReference>
<evidence type="ECO:0000256" key="11">
    <source>
        <dbReference type="ARBA" id="ARBA00023136"/>
    </source>
</evidence>
<dbReference type="RefSeq" id="WP_188611470.1">
    <property type="nucleotide sequence ID" value="NZ_BMGG01000008.1"/>
</dbReference>
<sequence>MTVMTDAKQDGGARPWLDHYLPGVPAEFEVEAVGTLVDLFRSSVKAFAERPAFESFGAQLTYRQVADAADAFTSWLQQRGLAKGDRVALMMPNVLAFPAAMFGALCGGYTVVNVNPLYTPRELIHQLNDSGARILVVLENFAHTVQEALPSLKLDAIVVASPGDLMGLKGLVVNAVSRHVKKAVPSYRIAQSVSFASALAAGRRSPPRPVAVAQGDLAFLQYTGGTTGVSKGAMLTHANVAANVEQSYLWFNAGNPPEDRPVMVTALPLYHIFALTACCMYTLKSGGCALLIANPRDIDGFVRTLKGTRFTRFSGVNTLYNALAHHPDIGSLDFSHLAFSVSGGMATQLAVAKKWKAITGKPILEGYGLSETSPTVTTNPANLAEFSGTIGYPMPSTDVRIRDALGHDLPPGTPGELCVKGPQVMPGYWNRPEETAKVMTDDGFFRTGDIAIMLPDGQFKIVDRAKDMILVSGFNVYPNEVEDVLALHAKVLEAAVVGMPDEGSGERVVAYVVKRDESLTEDELRAFAREQLAAYKVPKTVVFREALPKTNVGKVLRRALREEASSPA</sequence>
<dbReference type="InterPro" id="IPR000873">
    <property type="entry name" value="AMP-dep_synth/lig_dom"/>
</dbReference>
<dbReference type="GO" id="GO:0016020">
    <property type="term" value="C:membrane"/>
    <property type="evidence" value="ECO:0007669"/>
    <property type="project" value="UniProtKB-SubCell"/>
</dbReference>
<proteinExistence type="inferred from homology"/>
<dbReference type="EC" id="6.2.1.3" evidence="12"/>
<dbReference type="Pfam" id="PF00501">
    <property type="entry name" value="AMP-binding"/>
    <property type="match status" value="1"/>
</dbReference>
<comment type="pathway">
    <text evidence="3">Lipid metabolism; fatty acid beta-oxidation.</text>
</comment>
<evidence type="ECO:0000256" key="12">
    <source>
        <dbReference type="ARBA" id="ARBA00026121"/>
    </source>
</evidence>